<reference evidence="2" key="2">
    <citation type="journal article" date="2019" name="IMA Fungus">
        <title>Genome sequencing and comparison of five Tilletia species to identify candidate genes for the detection of regulated species infecting wheat.</title>
        <authorList>
            <person name="Nguyen H.D.T."/>
            <person name="Sultana T."/>
            <person name="Kesanakurti P."/>
            <person name="Hambleton S."/>
        </authorList>
    </citation>
    <scope>NUCLEOTIDE SEQUENCE</scope>
    <source>
        <strain evidence="2">DAOMC 236422</strain>
    </source>
</reference>
<proteinExistence type="predicted"/>
<accession>A0A8X7N3X4</accession>
<protein>
    <submittedName>
        <fullName evidence="2">Uncharacterized protein</fullName>
    </submittedName>
</protein>
<comment type="caution">
    <text evidence="2">The sequence shown here is derived from an EMBL/GenBank/DDBJ whole genome shotgun (WGS) entry which is preliminary data.</text>
</comment>
<dbReference type="EMBL" id="LWDG02000642">
    <property type="protein sequence ID" value="KAE8263513.1"/>
    <property type="molecule type" value="Genomic_DNA"/>
</dbReference>
<organism evidence="2 3">
    <name type="scientific">Tilletia walkeri</name>
    <dbReference type="NCBI Taxonomy" id="117179"/>
    <lineage>
        <taxon>Eukaryota</taxon>
        <taxon>Fungi</taxon>
        <taxon>Dikarya</taxon>
        <taxon>Basidiomycota</taxon>
        <taxon>Ustilaginomycotina</taxon>
        <taxon>Exobasidiomycetes</taxon>
        <taxon>Tilletiales</taxon>
        <taxon>Tilletiaceae</taxon>
        <taxon>Tilletia</taxon>
    </lineage>
</organism>
<feature type="compositionally biased region" description="Basic and acidic residues" evidence="1">
    <location>
        <begin position="17"/>
        <end position="32"/>
    </location>
</feature>
<evidence type="ECO:0000313" key="2">
    <source>
        <dbReference type="EMBL" id="KAE8263513.1"/>
    </source>
</evidence>
<keyword evidence="3" id="KW-1185">Reference proteome</keyword>
<sequence length="124" mass="13278">MWQDSSTRGLAALSSGMEDKTTAETKDDRASDAEEQVTDEANDRTIPRRFLVLSNQEDEELQAALDLAEVALGETNVDDAPDELDKTVNNSAPPIPCGCGPSPTAALIISCSTPHKERSYVISA</sequence>
<feature type="region of interest" description="Disordered" evidence="1">
    <location>
        <begin position="1"/>
        <end position="44"/>
    </location>
</feature>
<evidence type="ECO:0000313" key="3">
    <source>
        <dbReference type="Proteomes" id="UP000078113"/>
    </source>
</evidence>
<gene>
    <name evidence="2" type="ORF">A4X09_0g7213</name>
</gene>
<dbReference type="Proteomes" id="UP000078113">
    <property type="component" value="Unassembled WGS sequence"/>
</dbReference>
<name>A0A8X7N3X4_9BASI</name>
<dbReference type="AlphaFoldDB" id="A0A8X7N3X4"/>
<evidence type="ECO:0000256" key="1">
    <source>
        <dbReference type="SAM" id="MobiDB-lite"/>
    </source>
</evidence>
<reference evidence="2" key="1">
    <citation type="submission" date="2016-04" db="EMBL/GenBank/DDBJ databases">
        <authorList>
            <person name="Nguyen H.D."/>
            <person name="Samba Siva P."/>
            <person name="Cullis J."/>
            <person name="Levesque C.A."/>
            <person name="Hambleton S."/>
        </authorList>
    </citation>
    <scope>NUCLEOTIDE SEQUENCE</scope>
    <source>
        <strain evidence="2">DAOMC 236422</strain>
    </source>
</reference>